<comment type="catalytic activity">
    <reaction evidence="14">
        <text>a 1,2-diacyl-sn-glycero-3-phospho-(1D-myo-inositol)(in) = a 1,2-diacyl-sn-glycero-3-phospho-(1D-myo-inositol)(out)</text>
        <dbReference type="Rhea" id="RHEA:38691"/>
        <dbReference type="ChEBI" id="CHEBI:57880"/>
    </reaction>
    <physiologicalReaction direction="left-to-right" evidence="14">
        <dbReference type="Rhea" id="RHEA:38692"/>
    </physiologicalReaction>
</comment>
<sequence length="342" mass="38365">MSESTPTDTVSEPQIVEKVSEATAPEPASKDTAAEAIDTVTAPEPSDVTEPTRTTPTIPEATAEEEDDEPQNDLTAKFTADEWKALKEFRTQLPEIFGKAYHPEDFSVKAESIKLWGVTVDPHAPKDDARVSVLLMKFLRARNLDVAQAHEMLLATLKWRQDFGIEAIMAEKFDDAIFGKLGFVVGHDKEDRPVNYNLYGGQDIKVVFSDVPRFIRWRVQLMERSIELLDFEKVDQMVQIHDYAGVSLFTGRDPNQKAAAAEATNIFQNHYPEFLSIKFFLNVPTVLTWIFWLFKPLMSAKTLAKMNIVGTSKSAIASALLPIIDETELPKRYGGKADDLVE</sequence>
<keyword evidence="13 16" id="KW-0472">Membrane</keyword>
<dbReference type="GO" id="GO:0005789">
    <property type="term" value="C:endoplasmic reticulum membrane"/>
    <property type="evidence" value="ECO:0007669"/>
    <property type="project" value="UniProtKB-SubCell"/>
</dbReference>
<evidence type="ECO:0000256" key="14">
    <source>
        <dbReference type="ARBA" id="ARBA00024146"/>
    </source>
</evidence>
<proteinExistence type="inferred from homology"/>
<evidence type="ECO:0000256" key="5">
    <source>
        <dbReference type="ARBA" id="ARBA00022448"/>
    </source>
</evidence>
<keyword evidence="7" id="KW-0349">Heme</keyword>
<dbReference type="SMART" id="SM01100">
    <property type="entry name" value="CRAL_TRIO_N"/>
    <property type="match status" value="1"/>
</dbReference>
<dbReference type="InterPro" id="IPR011074">
    <property type="entry name" value="CRAL/TRIO_N_dom"/>
</dbReference>
<evidence type="ECO:0000256" key="7">
    <source>
        <dbReference type="ARBA" id="ARBA00022617"/>
    </source>
</evidence>
<keyword evidence="20" id="KW-1185">Reference proteome</keyword>
<evidence type="ECO:0000256" key="11">
    <source>
        <dbReference type="ARBA" id="ARBA00023004"/>
    </source>
</evidence>
<dbReference type="PROSITE" id="PS50191">
    <property type="entry name" value="CRAL_TRIO"/>
    <property type="match status" value="1"/>
</dbReference>
<feature type="domain" description="CRAL-TRIO" evidence="18">
    <location>
        <begin position="165"/>
        <end position="341"/>
    </location>
</feature>
<feature type="region of interest" description="Disordered" evidence="17">
    <location>
        <begin position="1"/>
        <end position="73"/>
    </location>
</feature>
<dbReference type="InterPro" id="IPR001251">
    <property type="entry name" value="CRAL-TRIO_dom"/>
</dbReference>
<dbReference type="OrthoDB" id="75724at2759"/>
<keyword evidence="11" id="KW-0408">Iron</keyword>
<evidence type="ECO:0000259" key="18">
    <source>
        <dbReference type="PROSITE" id="PS50191"/>
    </source>
</evidence>
<evidence type="ECO:0000256" key="15">
    <source>
        <dbReference type="ARBA" id="ARBA00024180"/>
    </source>
</evidence>
<keyword evidence="9 16" id="KW-0256">Endoplasmic reticulum</keyword>
<dbReference type="EMBL" id="SGPM01000224">
    <property type="protein sequence ID" value="THH27787.1"/>
    <property type="molecule type" value="Genomic_DNA"/>
</dbReference>
<gene>
    <name evidence="19" type="ORF">EUX98_g6387</name>
</gene>
<evidence type="ECO:0000256" key="10">
    <source>
        <dbReference type="ARBA" id="ARBA00022848"/>
    </source>
</evidence>
<feature type="compositionally biased region" description="Acidic residues" evidence="17">
    <location>
        <begin position="62"/>
        <end position="71"/>
    </location>
</feature>
<keyword evidence="12 16" id="KW-0445">Lipid transport</keyword>
<dbReference type="SUPFAM" id="SSF46938">
    <property type="entry name" value="CRAL/TRIO N-terminal domain"/>
    <property type="match status" value="1"/>
</dbReference>
<keyword evidence="6 16" id="KW-0963">Cytoplasm</keyword>
<comment type="caution">
    <text evidence="19">The sequence shown here is derived from an EMBL/GenBank/DDBJ whole genome shotgun (WGS) entry which is preliminary data.</text>
</comment>
<protein>
    <recommendedName>
        <fullName evidence="4 16">Phosphatidylinositol transfer protein SFH5</fullName>
        <shortName evidence="16">PITP SFH5</shortName>
    </recommendedName>
</protein>
<evidence type="ECO:0000256" key="2">
    <source>
        <dbReference type="ARBA" id="ARBA00004406"/>
    </source>
</evidence>
<dbReference type="GO" id="GO:0005829">
    <property type="term" value="C:cytosol"/>
    <property type="evidence" value="ECO:0007669"/>
    <property type="project" value="TreeGrafter"/>
</dbReference>
<evidence type="ECO:0000313" key="19">
    <source>
        <dbReference type="EMBL" id="THH27787.1"/>
    </source>
</evidence>
<evidence type="ECO:0000256" key="16">
    <source>
        <dbReference type="RuleBase" id="RU367059"/>
    </source>
</evidence>
<dbReference type="GO" id="GO:0046872">
    <property type="term" value="F:metal ion binding"/>
    <property type="evidence" value="ECO:0007669"/>
    <property type="project" value="UniProtKB-KW"/>
</dbReference>
<dbReference type="Proteomes" id="UP000308730">
    <property type="component" value="Unassembled WGS sequence"/>
</dbReference>
<dbReference type="PANTHER" id="PTHR47669:SF1">
    <property type="entry name" value="PHOSPHATIDYLINOSITOL TRANSFER PROTEIN SFH5"/>
    <property type="match status" value="1"/>
</dbReference>
<comment type="function">
    <text evidence="15">Non-classical phosphatidylinositol (PtdIns) transfer protein (PITP), which exhibits PtdIns-binding/transfer activity in the absence of detectable PtdCho-binding/transfer activity. Regulates PtdIns(4,5)P2 homeostasis at the plasma membrane. Heme-binding protein that may play a role in organic oxidant-induced stress responses.</text>
</comment>
<evidence type="ECO:0000256" key="4">
    <source>
        <dbReference type="ARBA" id="ARBA00018320"/>
    </source>
</evidence>
<evidence type="ECO:0000313" key="20">
    <source>
        <dbReference type="Proteomes" id="UP000308730"/>
    </source>
</evidence>
<evidence type="ECO:0000256" key="9">
    <source>
        <dbReference type="ARBA" id="ARBA00022824"/>
    </source>
</evidence>
<dbReference type="GO" id="GO:0043001">
    <property type="term" value="P:Golgi to plasma membrane protein transport"/>
    <property type="evidence" value="ECO:0007669"/>
    <property type="project" value="TreeGrafter"/>
</dbReference>
<comment type="subcellular location">
    <subcellularLocation>
        <location evidence="16">Cytoplasm</location>
    </subcellularLocation>
    <subcellularLocation>
        <location evidence="2 16">Endoplasmic reticulum membrane</location>
        <topology evidence="2 16">Peripheral membrane protein</topology>
    </subcellularLocation>
    <subcellularLocation>
        <location evidence="16">Microsome membrane</location>
        <topology evidence="16">Peripheral membrane protein</topology>
    </subcellularLocation>
</comment>
<dbReference type="Pfam" id="PF00650">
    <property type="entry name" value="CRAL_TRIO"/>
    <property type="match status" value="1"/>
</dbReference>
<dbReference type="InterPro" id="IPR036273">
    <property type="entry name" value="CRAL/TRIO_N_dom_sf"/>
</dbReference>
<comment type="similarity">
    <text evidence="3 16">Belongs to the SFH5 family.</text>
</comment>
<evidence type="ECO:0000256" key="12">
    <source>
        <dbReference type="ARBA" id="ARBA00023055"/>
    </source>
</evidence>
<keyword evidence="8" id="KW-0479">Metal-binding</keyword>
<keyword evidence="5 16" id="KW-0813">Transport</keyword>
<keyword evidence="10 16" id="KW-0492">Microsome</keyword>
<evidence type="ECO:0000256" key="1">
    <source>
        <dbReference type="ARBA" id="ARBA00001970"/>
    </source>
</evidence>
<reference evidence="19 20" key="1">
    <citation type="submission" date="2019-02" db="EMBL/GenBank/DDBJ databases">
        <title>Genome sequencing of the rare red list fungi Antrodiella citrinella (Flaviporus citrinellus).</title>
        <authorList>
            <person name="Buettner E."/>
            <person name="Kellner H."/>
        </authorList>
    </citation>
    <scope>NUCLEOTIDE SEQUENCE [LARGE SCALE GENOMIC DNA]</scope>
    <source>
        <strain evidence="19 20">DSM 108506</strain>
    </source>
</reference>
<dbReference type="AlphaFoldDB" id="A0A4S4MQY2"/>
<dbReference type="SMART" id="SM00516">
    <property type="entry name" value="SEC14"/>
    <property type="match status" value="1"/>
</dbReference>
<evidence type="ECO:0000256" key="8">
    <source>
        <dbReference type="ARBA" id="ARBA00022723"/>
    </source>
</evidence>
<dbReference type="GO" id="GO:0005886">
    <property type="term" value="C:plasma membrane"/>
    <property type="evidence" value="ECO:0007669"/>
    <property type="project" value="TreeGrafter"/>
</dbReference>
<feature type="compositionally biased region" description="Polar residues" evidence="17">
    <location>
        <begin position="1"/>
        <end position="12"/>
    </location>
</feature>
<dbReference type="PANTHER" id="PTHR47669">
    <property type="entry name" value="PHOSPHATIDYLINOSITOL TRANSFER PROTEIN SFH5"/>
    <property type="match status" value="1"/>
</dbReference>
<dbReference type="Pfam" id="PF03765">
    <property type="entry name" value="CRAL_TRIO_N"/>
    <property type="match status" value="1"/>
</dbReference>
<comment type="cofactor">
    <cofactor evidence="1">
        <name>heme b</name>
        <dbReference type="ChEBI" id="CHEBI:60344"/>
    </cofactor>
</comment>
<dbReference type="GO" id="GO:0032541">
    <property type="term" value="C:cortical endoplasmic reticulum"/>
    <property type="evidence" value="ECO:0007669"/>
    <property type="project" value="TreeGrafter"/>
</dbReference>
<dbReference type="GO" id="GO:0008526">
    <property type="term" value="F:phosphatidylinositol transfer activity"/>
    <property type="evidence" value="ECO:0007669"/>
    <property type="project" value="UniProtKB-UniRule"/>
</dbReference>
<dbReference type="SUPFAM" id="SSF52087">
    <property type="entry name" value="CRAL/TRIO domain"/>
    <property type="match status" value="1"/>
</dbReference>
<organism evidence="19 20">
    <name type="scientific">Antrodiella citrinella</name>
    <dbReference type="NCBI Taxonomy" id="2447956"/>
    <lineage>
        <taxon>Eukaryota</taxon>
        <taxon>Fungi</taxon>
        <taxon>Dikarya</taxon>
        <taxon>Basidiomycota</taxon>
        <taxon>Agaricomycotina</taxon>
        <taxon>Agaricomycetes</taxon>
        <taxon>Polyporales</taxon>
        <taxon>Steccherinaceae</taxon>
        <taxon>Antrodiella</taxon>
    </lineage>
</organism>
<evidence type="ECO:0000256" key="3">
    <source>
        <dbReference type="ARBA" id="ARBA00006667"/>
    </source>
</evidence>
<evidence type="ECO:0000256" key="6">
    <source>
        <dbReference type="ARBA" id="ARBA00022490"/>
    </source>
</evidence>
<dbReference type="CDD" id="cd00170">
    <property type="entry name" value="SEC14"/>
    <property type="match status" value="1"/>
</dbReference>
<dbReference type="InterPro" id="IPR042938">
    <property type="entry name" value="Sfh5"/>
</dbReference>
<name>A0A4S4MQY2_9APHY</name>
<dbReference type="GO" id="GO:0017157">
    <property type="term" value="P:regulation of exocytosis"/>
    <property type="evidence" value="ECO:0007669"/>
    <property type="project" value="TreeGrafter"/>
</dbReference>
<evidence type="ECO:0000256" key="17">
    <source>
        <dbReference type="SAM" id="MobiDB-lite"/>
    </source>
</evidence>
<accession>A0A4S4MQY2</accession>
<feature type="compositionally biased region" description="Low complexity" evidence="17">
    <location>
        <begin position="49"/>
        <end position="61"/>
    </location>
</feature>
<dbReference type="Gene3D" id="3.40.525.10">
    <property type="entry name" value="CRAL-TRIO lipid binding domain"/>
    <property type="match status" value="1"/>
</dbReference>
<dbReference type="InterPro" id="IPR036865">
    <property type="entry name" value="CRAL-TRIO_dom_sf"/>
</dbReference>
<evidence type="ECO:0000256" key="13">
    <source>
        <dbReference type="ARBA" id="ARBA00023136"/>
    </source>
</evidence>